<dbReference type="OrthoDB" id="5328612at2"/>
<dbReference type="KEGG" id="hcm:HCD_03745"/>
<keyword evidence="1" id="KW-0812">Transmembrane</keyword>
<dbReference type="HOGENOM" id="CLU_147932_0_0_7"/>
<dbReference type="AlphaFoldDB" id="I0ES46"/>
<proteinExistence type="predicted"/>
<dbReference type="PATRIC" id="fig|1163745.3.peg.794"/>
<dbReference type="STRING" id="1163745.HCD_03745"/>
<keyword evidence="3" id="KW-1185">Reference proteome</keyword>
<sequence>MHPSLRRNYLYSLLLGCLCFYFYSLLRDLIPYLPPMLGFLFLLYARVCEKFLATLGVFLCLFLFESMHLKTLGVLALLFLIYHQLIYKNSLRFFHNGFFFKVLHVFLIYYLFLSHFVSNSLSLNLLGLLVVFTLIESVLWSVYEKSSL</sequence>
<reference evidence="2 3" key="1">
    <citation type="journal article" date="2013" name="PLoS ONE">
        <title>Sequence Divergence and Conservation in Genomes ofHelicobacter cetorum Strains from a Dolphin and a Whale.</title>
        <authorList>
            <person name="Kersulyte D."/>
            <person name="Rossi M."/>
            <person name="Berg D.E."/>
        </authorList>
    </citation>
    <scope>NUCLEOTIDE SEQUENCE [LARGE SCALE GENOMIC DNA]</scope>
    <source>
        <strain evidence="2 3">MIT 99-5656</strain>
    </source>
</reference>
<accession>I0ES46</accession>
<feature type="transmembrane region" description="Helical" evidence="1">
    <location>
        <begin position="93"/>
        <end position="113"/>
    </location>
</feature>
<protein>
    <submittedName>
        <fullName evidence="2">Uncharacterized protein</fullName>
    </submittedName>
</protein>
<dbReference type="Proteomes" id="UP000005013">
    <property type="component" value="Chromosome"/>
</dbReference>
<gene>
    <name evidence="2" type="ordered locus">HCD_03745</name>
</gene>
<evidence type="ECO:0000313" key="3">
    <source>
        <dbReference type="Proteomes" id="UP000005013"/>
    </source>
</evidence>
<feature type="transmembrane region" description="Helical" evidence="1">
    <location>
        <begin position="71"/>
        <end position="87"/>
    </location>
</feature>
<keyword evidence="1" id="KW-1133">Transmembrane helix</keyword>
<organism evidence="2 3">
    <name type="scientific">Helicobacter cetorum (strain ATCC BAA-540 / CCUG 52418 / MIT 99-5656)</name>
    <dbReference type="NCBI Taxonomy" id="1163745"/>
    <lineage>
        <taxon>Bacteria</taxon>
        <taxon>Pseudomonadati</taxon>
        <taxon>Campylobacterota</taxon>
        <taxon>Epsilonproteobacteria</taxon>
        <taxon>Campylobacterales</taxon>
        <taxon>Helicobacteraceae</taxon>
        <taxon>Helicobacter</taxon>
    </lineage>
</organism>
<name>I0ES46_HELCM</name>
<dbReference type="EMBL" id="CP003481">
    <property type="protein sequence ID" value="AFI05765.1"/>
    <property type="molecule type" value="Genomic_DNA"/>
</dbReference>
<feature type="transmembrane region" description="Helical" evidence="1">
    <location>
        <begin position="125"/>
        <end position="143"/>
    </location>
</feature>
<dbReference type="RefSeq" id="WP_014659274.1">
    <property type="nucleotide sequence ID" value="NC_017735.1"/>
</dbReference>
<feature type="transmembrane region" description="Helical" evidence="1">
    <location>
        <begin position="9"/>
        <end position="26"/>
    </location>
</feature>
<evidence type="ECO:0000256" key="1">
    <source>
        <dbReference type="SAM" id="Phobius"/>
    </source>
</evidence>
<evidence type="ECO:0000313" key="2">
    <source>
        <dbReference type="EMBL" id="AFI05765.1"/>
    </source>
</evidence>
<feature type="transmembrane region" description="Helical" evidence="1">
    <location>
        <begin position="38"/>
        <end position="64"/>
    </location>
</feature>
<keyword evidence="1" id="KW-0472">Membrane</keyword>